<protein>
    <submittedName>
        <fullName evidence="2">Uncharacterized protein</fullName>
    </submittedName>
</protein>
<dbReference type="EMBL" id="JABSTV010001253">
    <property type="protein sequence ID" value="KAH7943686.1"/>
    <property type="molecule type" value="Genomic_DNA"/>
</dbReference>
<dbReference type="Proteomes" id="UP000821837">
    <property type="component" value="Unassembled WGS sequence"/>
</dbReference>
<proteinExistence type="predicted"/>
<evidence type="ECO:0000256" key="1">
    <source>
        <dbReference type="SAM" id="MobiDB-lite"/>
    </source>
</evidence>
<sequence>MGAGRTWKILRHLLDPTSTRTATRVQMAKLRHKYKDDPEAFAEEIVQTHLARPAGQSIHGTPVTASGNNHNHRRSNRTCETNWGRHHHHRYYCYNNGNSASGNIKDKASQQRRAFKDLNAGALLL</sequence>
<accession>A0A9D4PL56</accession>
<feature type="region of interest" description="Disordered" evidence="1">
    <location>
        <begin position="56"/>
        <end position="75"/>
    </location>
</feature>
<evidence type="ECO:0000313" key="2">
    <source>
        <dbReference type="EMBL" id="KAH7943686.1"/>
    </source>
</evidence>
<reference evidence="2" key="1">
    <citation type="journal article" date="2020" name="Cell">
        <title>Large-Scale Comparative Analyses of Tick Genomes Elucidate Their Genetic Diversity and Vector Capacities.</title>
        <authorList>
            <consortium name="Tick Genome and Microbiome Consortium (TIGMIC)"/>
            <person name="Jia N."/>
            <person name="Wang J."/>
            <person name="Shi W."/>
            <person name="Du L."/>
            <person name="Sun Y."/>
            <person name="Zhan W."/>
            <person name="Jiang J.F."/>
            <person name="Wang Q."/>
            <person name="Zhang B."/>
            <person name="Ji P."/>
            <person name="Bell-Sakyi L."/>
            <person name="Cui X.M."/>
            <person name="Yuan T.T."/>
            <person name="Jiang B.G."/>
            <person name="Yang W.F."/>
            <person name="Lam T.T."/>
            <person name="Chang Q.C."/>
            <person name="Ding S.J."/>
            <person name="Wang X.J."/>
            <person name="Zhu J.G."/>
            <person name="Ruan X.D."/>
            <person name="Zhao L."/>
            <person name="Wei J.T."/>
            <person name="Ye R.Z."/>
            <person name="Que T.C."/>
            <person name="Du C.H."/>
            <person name="Zhou Y.H."/>
            <person name="Cheng J.X."/>
            <person name="Dai P.F."/>
            <person name="Guo W.B."/>
            <person name="Han X.H."/>
            <person name="Huang E.J."/>
            <person name="Li L.F."/>
            <person name="Wei W."/>
            <person name="Gao Y.C."/>
            <person name="Liu J.Z."/>
            <person name="Shao H.Z."/>
            <person name="Wang X."/>
            <person name="Wang C.C."/>
            <person name="Yang T.C."/>
            <person name="Huo Q.B."/>
            <person name="Li W."/>
            <person name="Chen H.Y."/>
            <person name="Chen S.E."/>
            <person name="Zhou L.G."/>
            <person name="Ni X.B."/>
            <person name="Tian J.H."/>
            <person name="Sheng Y."/>
            <person name="Liu T."/>
            <person name="Pan Y.S."/>
            <person name="Xia L.Y."/>
            <person name="Li J."/>
            <person name="Zhao F."/>
            <person name="Cao W.C."/>
        </authorList>
    </citation>
    <scope>NUCLEOTIDE SEQUENCE</scope>
    <source>
        <strain evidence="2">Rsan-2018</strain>
    </source>
</reference>
<reference evidence="2" key="2">
    <citation type="submission" date="2021-09" db="EMBL/GenBank/DDBJ databases">
        <authorList>
            <person name="Jia N."/>
            <person name="Wang J."/>
            <person name="Shi W."/>
            <person name="Du L."/>
            <person name="Sun Y."/>
            <person name="Zhan W."/>
            <person name="Jiang J."/>
            <person name="Wang Q."/>
            <person name="Zhang B."/>
            <person name="Ji P."/>
            <person name="Sakyi L.B."/>
            <person name="Cui X."/>
            <person name="Yuan T."/>
            <person name="Jiang B."/>
            <person name="Yang W."/>
            <person name="Lam T.T.-Y."/>
            <person name="Chang Q."/>
            <person name="Ding S."/>
            <person name="Wang X."/>
            <person name="Zhu J."/>
            <person name="Ruan X."/>
            <person name="Zhao L."/>
            <person name="Wei J."/>
            <person name="Que T."/>
            <person name="Du C."/>
            <person name="Cheng J."/>
            <person name="Dai P."/>
            <person name="Han X."/>
            <person name="Huang E."/>
            <person name="Gao Y."/>
            <person name="Liu J."/>
            <person name="Shao H."/>
            <person name="Ye R."/>
            <person name="Li L."/>
            <person name="Wei W."/>
            <person name="Wang X."/>
            <person name="Wang C."/>
            <person name="Huo Q."/>
            <person name="Li W."/>
            <person name="Guo W."/>
            <person name="Chen H."/>
            <person name="Chen S."/>
            <person name="Zhou L."/>
            <person name="Zhou L."/>
            <person name="Ni X."/>
            <person name="Tian J."/>
            <person name="Zhou Y."/>
            <person name="Sheng Y."/>
            <person name="Liu T."/>
            <person name="Pan Y."/>
            <person name="Xia L."/>
            <person name="Li J."/>
            <person name="Zhao F."/>
            <person name="Cao W."/>
        </authorList>
    </citation>
    <scope>NUCLEOTIDE SEQUENCE</scope>
    <source>
        <strain evidence="2">Rsan-2018</strain>
        <tissue evidence="2">Larvae</tissue>
    </source>
</reference>
<evidence type="ECO:0000313" key="3">
    <source>
        <dbReference type="Proteomes" id="UP000821837"/>
    </source>
</evidence>
<gene>
    <name evidence="2" type="ORF">HPB52_009996</name>
</gene>
<name>A0A9D4PL56_RHISA</name>
<organism evidence="2 3">
    <name type="scientific">Rhipicephalus sanguineus</name>
    <name type="common">Brown dog tick</name>
    <name type="synonym">Ixodes sanguineus</name>
    <dbReference type="NCBI Taxonomy" id="34632"/>
    <lineage>
        <taxon>Eukaryota</taxon>
        <taxon>Metazoa</taxon>
        <taxon>Ecdysozoa</taxon>
        <taxon>Arthropoda</taxon>
        <taxon>Chelicerata</taxon>
        <taxon>Arachnida</taxon>
        <taxon>Acari</taxon>
        <taxon>Parasitiformes</taxon>
        <taxon>Ixodida</taxon>
        <taxon>Ixodoidea</taxon>
        <taxon>Ixodidae</taxon>
        <taxon>Rhipicephalinae</taxon>
        <taxon>Rhipicephalus</taxon>
        <taxon>Rhipicephalus</taxon>
    </lineage>
</organism>
<dbReference type="AlphaFoldDB" id="A0A9D4PL56"/>
<comment type="caution">
    <text evidence="2">The sequence shown here is derived from an EMBL/GenBank/DDBJ whole genome shotgun (WGS) entry which is preliminary data.</text>
</comment>
<keyword evidence="3" id="KW-1185">Reference proteome</keyword>